<evidence type="ECO:0000256" key="1">
    <source>
        <dbReference type="SAM" id="Phobius"/>
    </source>
</evidence>
<keyword evidence="3" id="KW-1185">Reference proteome</keyword>
<organism evidence="2 3">
    <name type="scientific">Amycolatopsis mediterranei (strain S699)</name>
    <name type="common">Nocardia mediterranei</name>
    <dbReference type="NCBI Taxonomy" id="713604"/>
    <lineage>
        <taxon>Bacteria</taxon>
        <taxon>Bacillati</taxon>
        <taxon>Actinomycetota</taxon>
        <taxon>Actinomycetes</taxon>
        <taxon>Pseudonocardiales</taxon>
        <taxon>Pseudonocardiaceae</taxon>
        <taxon>Amycolatopsis</taxon>
    </lineage>
</organism>
<reference evidence="2 3" key="1">
    <citation type="journal article" date="2011" name="J. Bacteriol.">
        <title>Whole genome sequence of the rifamycin B-producing strain Amycolatopsis mediterranei S699.</title>
        <authorList>
            <person name="Verma M."/>
            <person name="Kaur J."/>
            <person name="Kumar M."/>
            <person name="Kumari K."/>
            <person name="Saxena A."/>
            <person name="Anand S."/>
            <person name="Nigam A."/>
            <person name="Ravi V."/>
            <person name="Raghuvanshi S."/>
            <person name="Khurana P."/>
            <person name="Tyagi A.K."/>
            <person name="Khurana J.P."/>
            <person name="Lal R."/>
        </authorList>
    </citation>
    <scope>NUCLEOTIDE SEQUENCE [LARGE SCALE GENOMIC DNA]</scope>
    <source>
        <strain evidence="2 3">S699</strain>
    </source>
</reference>
<dbReference type="KEGG" id="amn:RAM_34660"/>
<dbReference type="AlphaFoldDB" id="A0A9R0UC58"/>
<dbReference type="EMBL" id="CP002896">
    <property type="protein sequence ID" value="AEK45405.1"/>
    <property type="molecule type" value="Genomic_DNA"/>
</dbReference>
<gene>
    <name evidence="2" type="ordered locus">RAM_34660</name>
</gene>
<keyword evidence="1" id="KW-1133">Transmembrane helix</keyword>
<keyword evidence="1" id="KW-0812">Transmembrane</keyword>
<protein>
    <submittedName>
        <fullName evidence="2">Uncharacterized protein</fullName>
    </submittedName>
</protein>
<keyword evidence="1" id="KW-0472">Membrane</keyword>
<name>A0A9R0UC58_AMYMS</name>
<dbReference type="Proteomes" id="UP000006138">
    <property type="component" value="Chromosome"/>
</dbReference>
<accession>A0A9R0UC58</accession>
<feature type="transmembrane region" description="Helical" evidence="1">
    <location>
        <begin position="70"/>
        <end position="92"/>
    </location>
</feature>
<evidence type="ECO:0000313" key="2">
    <source>
        <dbReference type="EMBL" id="AEK45405.1"/>
    </source>
</evidence>
<sequence length="207" mass="22847">MTSGPVIVAALVAASGAGRLLRHLGGLLRRRPTERSTEMTSTPPTFPLRIYHWRWEILAVTLLPYGVVTFALWTGPLWASAVLAAALGLAVLRRRQVQARIHAIRLQHRLRAVFPHLRLPGGRLPAILWSRPRGGDIVVSLFGREAFEHLHRHRTVLAAACAVPEVYVDRHPRYAGLVTLTISPTAPKREPGRASLPSNVVPLRAHS</sequence>
<proteinExistence type="predicted"/>
<evidence type="ECO:0000313" key="3">
    <source>
        <dbReference type="Proteomes" id="UP000006138"/>
    </source>
</evidence>